<organism evidence="2 3">
    <name type="scientific">Amycolatopsis oliviviridis</name>
    <dbReference type="NCBI Taxonomy" id="1471590"/>
    <lineage>
        <taxon>Bacteria</taxon>
        <taxon>Bacillati</taxon>
        <taxon>Actinomycetota</taxon>
        <taxon>Actinomycetes</taxon>
        <taxon>Pseudonocardiales</taxon>
        <taxon>Pseudonocardiaceae</taxon>
        <taxon>Amycolatopsis</taxon>
    </lineage>
</organism>
<gene>
    <name evidence="2" type="ORF">GCM10017790_80140</name>
</gene>
<name>A0ABQ3M966_9PSEU</name>
<dbReference type="Proteomes" id="UP000635387">
    <property type="component" value="Unassembled WGS sequence"/>
</dbReference>
<feature type="region of interest" description="Disordered" evidence="1">
    <location>
        <begin position="1"/>
        <end position="66"/>
    </location>
</feature>
<evidence type="ECO:0000313" key="2">
    <source>
        <dbReference type="EMBL" id="GHH36772.1"/>
    </source>
</evidence>
<sequence length="66" mass="6217">MDGHPEAAEAAPAAPVVPEVAESAGAAGQAGRAAGGSSSGSPMRFGNAVRPGSGFGVSAVSIDRLP</sequence>
<keyword evidence="3" id="KW-1185">Reference proteome</keyword>
<dbReference type="EMBL" id="BNAY01000014">
    <property type="protein sequence ID" value="GHH36772.1"/>
    <property type="molecule type" value="Genomic_DNA"/>
</dbReference>
<evidence type="ECO:0000256" key="1">
    <source>
        <dbReference type="SAM" id="MobiDB-lite"/>
    </source>
</evidence>
<comment type="caution">
    <text evidence="2">The sequence shown here is derived from an EMBL/GenBank/DDBJ whole genome shotgun (WGS) entry which is preliminary data.</text>
</comment>
<protein>
    <submittedName>
        <fullName evidence="2">Uncharacterized protein</fullName>
    </submittedName>
</protein>
<reference evidence="3" key="1">
    <citation type="journal article" date="2019" name="Int. J. Syst. Evol. Microbiol.">
        <title>The Global Catalogue of Microorganisms (GCM) 10K type strain sequencing project: providing services to taxonomists for standard genome sequencing and annotation.</title>
        <authorList>
            <consortium name="The Broad Institute Genomics Platform"/>
            <consortium name="The Broad Institute Genome Sequencing Center for Infectious Disease"/>
            <person name="Wu L."/>
            <person name="Ma J."/>
        </authorList>
    </citation>
    <scope>NUCLEOTIDE SEQUENCE [LARGE SCALE GENOMIC DNA]</scope>
    <source>
        <strain evidence="3">CGMCC 4.7683</strain>
    </source>
</reference>
<accession>A0ABQ3M966</accession>
<evidence type="ECO:0000313" key="3">
    <source>
        <dbReference type="Proteomes" id="UP000635387"/>
    </source>
</evidence>
<feature type="compositionally biased region" description="Low complexity" evidence="1">
    <location>
        <begin position="8"/>
        <end position="32"/>
    </location>
</feature>
<proteinExistence type="predicted"/>